<comment type="subcellular location">
    <subcellularLocation>
        <location evidence="1">Cell membrane</location>
        <topology evidence="1">Multi-pass membrane protein</topology>
    </subcellularLocation>
</comment>
<organism evidence="8 9">
    <name type="scientific">Rhodococcus kronopolitis</name>
    <dbReference type="NCBI Taxonomy" id="1460226"/>
    <lineage>
        <taxon>Bacteria</taxon>
        <taxon>Bacillati</taxon>
        <taxon>Actinomycetota</taxon>
        <taxon>Actinomycetes</taxon>
        <taxon>Mycobacteriales</taxon>
        <taxon>Nocardiaceae</taxon>
        <taxon>Rhodococcus</taxon>
    </lineage>
</organism>
<evidence type="ECO:0000256" key="6">
    <source>
        <dbReference type="SAM" id="Phobius"/>
    </source>
</evidence>
<feature type="transmembrane region" description="Helical" evidence="6">
    <location>
        <begin position="350"/>
        <end position="369"/>
    </location>
</feature>
<feature type="transmembrane region" description="Helical" evidence="6">
    <location>
        <begin position="271"/>
        <end position="299"/>
    </location>
</feature>
<evidence type="ECO:0000256" key="1">
    <source>
        <dbReference type="ARBA" id="ARBA00004651"/>
    </source>
</evidence>
<feature type="transmembrane region" description="Helical" evidence="6">
    <location>
        <begin position="311"/>
        <end position="330"/>
    </location>
</feature>
<evidence type="ECO:0000256" key="4">
    <source>
        <dbReference type="ARBA" id="ARBA00022989"/>
    </source>
</evidence>
<accession>A0ABV9FLD7</accession>
<feature type="transmembrane region" description="Helical" evidence="6">
    <location>
        <begin position="88"/>
        <end position="106"/>
    </location>
</feature>
<keyword evidence="9" id="KW-1185">Reference proteome</keyword>
<feature type="transmembrane region" description="Helical" evidence="6">
    <location>
        <begin position="33"/>
        <end position="51"/>
    </location>
</feature>
<evidence type="ECO:0000256" key="3">
    <source>
        <dbReference type="ARBA" id="ARBA00022692"/>
    </source>
</evidence>
<evidence type="ECO:0000256" key="5">
    <source>
        <dbReference type="ARBA" id="ARBA00023136"/>
    </source>
</evidence>
<feature type="transmembrane region" description="Helical" evidence="6">
    <location>
        <begin position="142"/>
        <end position="160"/>
    </location>
</feature>
<name>A0ABV9FLD7_9NOCA</name>
<dbReference type="SUPFAM" id="SSF53822">
    <property type="entry name" value="Periplasmic binding protein-like I"/>
    <property type="match status" value="1"/>
</dbReference>
<keyword evidence="2" id="KW-1003">Cell membrane</keyword>
<dbReference type="InterPro" id="IPR001851">
    <property type="entry name" value="ABC_transp_permease"/>
</dbReference>
<keyword evidence="3 6" id="KW-0812">Transmembrane</keyword>
<dbReference type="CDD" id="cd06579">
    <property type="entry name" value="TM_PBP1_transp_AraH_like"/>
    <property type="match status" value="1"/>
</dbReference>
<dbReference type="EMBL" id="JBHSFO010000002">
    <property type="protein sequence ID" value="MFC4602865.1"/>
    <property type="molecule type" value="Genomic_DNA"/>
</dbReference>
<evidence type="ECO:0000313" key="8">
    <source>
        <dbReference type="EMBL" id="MFC4602865.1"/>
    </source>
</evidence>
<protein>
    <submittedName>
        <fullName evidence="8">Substrate-binding domain-containing protein</fullName>
    </submittedName>
</protein>
<dbReference type="PANTHER" id="PTHR32196">
    <property type="entry name" value="ABC TRANSPORTER PERMEASE PROTEIN YPHD-RELATED-RELATED"/>
    <property type="match status" value="1"/>
</dbReference>
<dbReference type="Proteomes" id="UP001595914">
    <property type="component" value="Unassembled WGS sequence"/>
</dbReference>
<dbReference type="Pfam" id="PF02653">
    <property type="entry name" value="BPD_transp_2"/>
    <property type="match status" value="1"/>
</dbReference>
<reference evidence="9" key="1">
    <citation type="journal article" date="2019" name="Int. J. Syst. Evol. Microbiol.">
        <title>The Global Catalogue of Microorganisms (GCM) 10K type strain sequencing project: providing services to taxonomists for standard genome sequencing and annotation.</title>
        <authorList>
            <consortium name="The Broad Institute Genomics Platform"/>
            <consortium name="The Broad Institute Genome Sequencing Center for Infectious Disease"/>
            <person name="Wu L."/>
            <person name="Ma J."/>
        </authorList>
    </citation>
    <scope>NUCLEOTIDE SEQUENCE [LARGE SCALE GENOMIC DNA]</scope>
    <source>
        <strain evidence="9">CCUG 54520</strain>
    </source>
</reference>
<evidence type="ECO:0000259" key="7">
    <source>
        <dbReference type="Pfam" id="PF13407"/>
    </source>
</evidence>
<feature type="domain" description="Periplasmic binding protein" evidence="7">
    <location>
        <begin position="382"/>
        <end position="629"/>
    </location>
</feature>
<evidence type="ECO:0000313" key="9">
    <source>
        <dbReference type="Proteomes" id="UP001595914"/>
    </source>
</evidence>
<evidence type="ECO:0000256" key="2">
    <source>
        <dbReference type="ARBA" id="ARBA00022475"/>
    </source>
</evidence>
<feature type="transmembrane region" description="Helical" evidence="6">
    <location>
        <begin position="180"/>
        <end position="201"/>
    </location>
</feature>
<proteinExistence type="predicted"/>
<keyword evidence="4 6" id="KW-1133">Transmembrane helix</keyword>
<dbReference type="Pfam" id="PF13407">
    <property type="entry name" value="Peripla_BP_4"/>
    <property type="match status" value="1"/>
</dbReference>
<feature type="transmembrane region" description="Helical" evidence="6">
    <location>
        <begin position="232"/>
        <end position="251"/>
    </location>
</feature>
<dbReference type="PANTHER" id="PTHR32196:SF72">
    <property type="entry name" value="RIBOSE IMPORT PERMEASE PROTEIN RBSC"/>
    <property type="match status" value="1"/>
</dbReference>
<dbReference type="Gene3D" id="3.40.50.2300">
    <property type="match status" value="2"/>
</dbReference>
<keyword evidence="5 6" id="KW-0472">Membrane</keyword>
<dbReference type="InterPro" id="IPR028082">
    <property type="entry name" value="Peripla_BP_I"/>
</dbReference>
<comment type="caution">
    <text evidence="8">The sequence shown here is derived from an EMBL/GenBank/DDBJ whole genome shotgun (WGS) entry which is preliminary data.</text>
</comment>
<sequence>MPERNTDVGAGPDAARTQSNGALRRWVASIRGTGGPLAALAALVLLLTLLSPDFLTTNNLLNVGVQASVTAVLAFGMTFVIVSGGIDLSVGSIAGLAGIVTGWTATTGGAPLWLAALAGLASGAIAGLVSGVLITAGRVPPFIATLAMLSVARGLALVIADGRPIPVDGWLGTLGSGELFGFLPYPVLVLVGAALTTGFLLRRTYSGRAMYAIGGNAEAARLSGIRVTRQQLLVYALSGLFAALAGILLAARLSSAQPEAGTGYELDAIAAVVIGGASLAGGVGTATGTLIGALILAVLRNGLNLLDVSAFWQQVVIGAVIAAAVLFDTLRRRRRSGGGGGGLMKSPAVRRGAAAVLVLVVMAAGWAIVDRQRDGGASGPRIALSLSTLNNPFFVDVRDGAQAEADRLGARLTVTDAGSDPSRQANDLQNAIAQRVDAIVVNPVDSDAIVPSVKAANAANIPVVALDRGPSGGAVVTTVASDNVEGGRLAAQQLAELVGAGPVAVLEGKPGTSAARDRQAGFDEEIVKYPSITVVASQPADFDRTKALNVMSNLMQSNPDIRGVFAANDEMALGAIKALGSRAGNQVKIVGFDGTPDGLAAVEAGTQNADIAQQPRELGAVAVRLAVESLGSAPAGEPGTDGVDSGVHSVPVRVVTRGN</sequence>
<gene>
    <name evidence="8" type="ORF">ACFO6S_04105</name>
</gene>
<dbReference type="InterPro" id="IPR025997">
    <property type="entry name" value="SBP_2_dom"/>
</dbReference>
<feature type="transmembrane region" description="Helical" evidence="6">
    <location>
        <begin position="63"/>
        <end position="81"/>
    </location>
</feature>
<feature type="transmembrane region" description="Helical" evidence="6">
    <location>
        <begin position="112"/>
        <end position="135"/>
    </location>
</feature>